<protein>
    <submittedName>
        <fullName evidence="1">Uncharacterized protein</fullName>
    </submittedName>
</protein>
<dbReference type="AlphaFoldDB" id="A0A9W7FHQ2"/>
<accession>A0A9W7FHQ2</accession>
<dbReference type="Proteomes" id="UP001165122">
    <property type="component" value="Unassembled WGS sequence"/>
</dbReference>
<name>A0A9W7FHQ2_9STRA</name>
<evidence type="ECO:0000313" key="1">
    <source>
        <dbReference type="EMBL" id="GMI12372.1"/>
    </source>
</evidence>
<gene>
    <name evidence="1" type="ORF">TrLO_g13349</name>
</gene>
<dbReference type="EMBL" id="BRXW01000176">
    <property type="protein sequence ID" value="GMI12372.1"/>
    <property type="molecule type" value="Genomic_DNA"/>
</dbReference>
<keyword evidence="2" id="KW-1185">Reference proteome</keyword>
<proteinExistence type="predicted"/>
<evidence type="ECO:0000313" key="2">
    <source>
        <dbReference type="Proteomes" id="UP001165122"/>
    </source>
</evidence>
<organism evidence="1 2">
    <name type="scientific">Triparma laevis f. longispina</name>
    <dbReference type="NCBI Taxonomy" id="1714387"/>
    <lineage>
        <taxon>Eukaryota</taxon>
        <taxon>Sar</taxon>
        <taxon>Stramenopiles</taxon>
        <taxon>Ochrophyta</taxon>
        <taxon>Bolidophyceae</taxon>
        <taxon>Parmales</taxon>
        <taxon>Triparmaceae</taxon>
        <taxon>Triparma</taxon>
    </lineage>
</organism>
<comment type="caution">
    <text evidence="1">The sequence shown here is derived from an EMBL/GenBank/DDBJ whole genome shotgun (WGS) entry which is preliminary data.</text>
</comment>
<sequence>MVDQFRLLIKDDERVDSVSSVSSTNSFKKHVSNVFDMVKRKTMGGALGGGHTIDVEMTNRSSSFNFDNPMAKK</sequence>
<reference evidence="2" key="1">
    <citation type="journal article" date="2023" name="Commun. Biol.">
        <title>Genome analysis of Parmales, the sister group of diatoms, reveals the evolutionary specialization of diatoms from phago-mixotrophs to photoautotrophs.</title>
        <authorList>
            <person name="Ban H."/>
            <person name="Sato S."/>
            <person name="Yoshikawa S."/>
            <person name="Yamada K."/>
            <person name="Nakamura Y."/>
            <person name="Ichinomiya M."/>
            <person name="Sato N."/>
            <person name="Blanc-Mathieu R."/>
            <person name="Endo H."/>
            <person name="Kuwata A."/>
            <person name="Ogata H."/>
        </authorList>
    </citation>
    <scope>NUCLEOTIDE SEQUENCE [LARGE SCALE GENOMIC DNA]</scope>
    <source>
        <strain evidence="2">NIES 3700</strain>
    </source>
</reference>